<protein>
    <recommendedName>
        <fullName evidence="5">Wadjet protein JetD C-terminal domain-containing protein</fullName>
    </recommendedName>
</protein>
<name>A0ABQ3KPI5_9PSEU</name>
<organism evidence="3 4">
    <name type="scientific">Amycolatopsis bullii</name>
    <dbReference type="NCBI Taxonomy" id="941987"/>
    <lineage>
        <taxon>Bacteria</taxon>
        <taxon>Bacillati</taxon>
        <taxon>Actinomycetota</taxon>
        <taxon>Actinomycetes</taxon>
        <taxon>Pseudonocardiales</taxon>
        <taxon>Pseudonocardiaceae</taxon>
        <taxon>Amycolatopsis</taxon>
    </lineage>
</organism>
<comment type="caution">
    <text evidence="3">The sequence shown here is derived from an EMBL/GenBank/DDBJ whole genome shotgun (WGS) entry which is preliminary data.</text>
</comment>
<proteinExistence type="predicted"/>
<evidence type="ECO:0000313" key="3">
    <source>
        <dbReference type="EMBL" id="GHG41268.1"/>
    </source>
</evidence>
<dbReference type="RefSeq" id="WP_191315930.1">
    <property type="nucleotide sequence ID" value="NZ_BNAW01000050.1"/>
</dbReference>
<dbReference type="Pfam" id="PF09983">
    <property type="entry name" value="JetD_C"/>
    <property type="match status" value="1"/>
</dbReference>
<evidence type="ECO:0000259" key="2">
    <source>
        <dbReference type="Pfam" id="PF11795"/>
    </source>
</evidence>
<sequence length="390" mass="43470">MKAPAAVAADIRRRLGNTWATDLVGTTVSWPHRFSLGTTTKTALENEWRTTYEPLRREWREWMSGRPARLLTAPKRVYSTTQDIPTHVEIDSIEAAAAVAGDGWDVKRRRAQERLARLTDAFPAAENLATVIRAVHEYSDVDFDLLQTVARWFQVNDAAGLTPRQVPVPGVHAKWLNTHHFLITALSCQEGLGLLPPHPARIHFTYLDPEYRKSGRRHHDSATVGDAFAPPYRPEVVVISENKDTALHFPPVEGGIAVEGDGFGGKTAAAFPWLTGAPRLCYWGDIDTHGYEILNGWREDGVEVGSILMDRATYETYERFGTDTDQKGVPLKPATPKTLPLLTPGERDVYALLLRPDLRGHRRVEQERLPLSLAADAVAALRKVARTRAT</sequence>
<dbReference type="Proteomes" id="UP000649955">
    <property type="component" value="Unassembled WGS sequence"/>
</dbReference>
<feature type="domain" description="DUF3322" evidence="2">
    <location>
        <begin position="8"/>
        <end position="186"/>
    </location>
</feature>
<dbReference type="InterPro" id="IPR024534">
    <property type="entry name" value="JetD_C"/>
</dbReference>
<reference evidence="4" key="1">
    <citation type="journal article" date="2019" name="Int. J. Syst. Evol. Microbiol.">
        <title>The Global Catalogue of Microorganisms (GCM) 10K type strain sequencing project: providing services to taxonomists for standard genome sequencing and annotation.</title>
        <authorList>
            <consortium name="The Broad Institute Genomics Platform"/>
            <consortium name="The Broad Institute Genome Sequencing Center for Infectious Disease"/>
            <person name="Wu L."/>
            <person name="Ma J."/>
        </authorList>
    </citation>
    <scope>NUCLEOTIDE SEQUENCE [LARGE SCALE GENOMIC DNA]</scope>
    <source>
        <strain evidence="4">CGMCC 4.7680</strain>
    </source>
</reference>
<evidence type="ECO:0008006" key="5">
    <source>
        <dbReference type="Google" id="ProtNLM"/>
    </source>
</evidence>
<feature type="domain" description="Wadjet protein JetD C-terminal" evidence="1">
    <location>
        <begin position="198"/>
        <end position="375"/>
    </location>
</feature>
<dbReference type="EMBL" id="BNAW01000050">
    <property type="protein sequence ID" value="GHG41268.1"/>
    <property type="molecule type" value="Genomic_DNA"/>
</dbReference>
<gene>
    <name evidence="3" type="ORF">GCM10017567_73500</name>
</gene>
<accession>A0ABQ3KPI5</accession>
<dbReference type="Pfam" id="PF11795">
    <property type="entry name" value="DUF3322"/>
    <property type="match status" value="1"/>
</dbReference>
<evidence type="ECO:0000259" key="1">
    <source>
        <dbReference type="Pfam" id="PF09983"/>
    </source>
</evidence>
<dbReference type="InterPro" id="IPR024537">
    <property type="entry name" value="DUF3322"/>
</dbReference>
<evidence type="ECO:0000313" key="4">
    <source>
        <dbReference type="Proteomes" id="UP000649955"/>
    </source>
</evidence>
<keyword evidence="4" id="KW-1185">Reference proteome</keyword>